<organism evidence="2 3">
    <name type="scientific">Ziziphus jujuba var. spinosa</name>
    <dbReference type="NCBI Taxonomy" id="714518"/>
    <lineage>
        <taxon>Eukaryota</taxon>
        <taxon>Viridiplantae</taxon>
        <taxon>Streptophyta</taxon>
        <taxon>Embryophyta</taxon>
        <taxon>Tracheophyta</taxon>
        <taxon>Spermatophyta</taxon>
        <taxon>Magnoliopsida</taxon>
        <taxon>eudicotyledons</taxon>
        <taxon>Gunneridae</taxon>
        <taxon>Pentapetalae</taxon>
        <taxon>rosids</taxon>
        <taxon>fabids</taxon>
        <taxon>Rosales</taxon>
        <taxon>Rhamnaceae</taxon>
        <taxon>Paliureae</taxon>
        <taxon>Ziziphus</taxon>
    </lineage>
</organism>
<evidence type="ECO:0000313" key="3">
    <source>
        <dbReference type="Proteomes" id="UP000813462"/>
    </source>
</evidence>
<evidence type="ECO:0000256" key="1">
    <source>
        <dbReference type="SAM" id="MobiDB-lite"/>
    </source>
</evidence>
<reference evidence="2" key="1">
    <citation type="journal article" date="2021" name="Front. Plant Sci.">
        <title>Chromosome-Scale Genome Assembly for Chinese Sour Jujube and Insights Into Its Genome Evolution and Domestication Signature.</title>
        <authorList>
            <person name="Shen L.-Y."/>
            <person name="Luo H."/>
            <person name="Wang X.-L."/>
            <person name="Wang X.-M."/>
            <person name="Qiu X.-J."/>
            <person name="Liu H."/>
            <person name="Zhou S.-S."/>
            <person name="Jia K.-H."/>
            <person name="Nie S."/>
            <person name="Bao Y.-T."/>
            <person name="Zhang R.-G."/>
            <person name="Yun Q.-Z."/>
            <person name="Chai Y.-H."/>
            <person name="Lu J.-Y."/>
            <person name="Li Y."/>
            <person name="Zhao S.-W."/>
            <person name="Mao J.-F."/>
            <person name="Jia S.-G."/>
            <person name="Mao Y.-M."/>
        </authorList>
    </citation>
    <scope>NUCLEOTIDE SEQUENCE</scope>
    <source>
        <strain evidence="2">AT0</strain>
        <tissue evidence="2">Leaf</tissue>
    </source>
</reference>
<feature type="compositionally biased region" description="Low complexity" evidence="1">
    <location>
        <begin position="261"/>
        <end position="276"/>
    </location>
</feature>
<name>A0A978VA86_ZIZJJ</name>
<feature type="region of interest" description="Disordered" evidence="1">
    <location>
        <begin position="1"/>
        <end position="24"/>
    </location>
</feature>
<dbReference type="PANTHER" id="PTHR34222:SF37">
    <property type="entry name" value="RETROTRANSPOSON GAG DOMAIN-CONTAINING PROTEIN"/>
    <property type="match status" value="1"/>
</dbReference>
<proteinExistence type="predicted"/>
<accession>A0A978VA86</accession>
<dbReference type="Proteomes" id="UP000813462">
    <property type="component" value="Unassembled WGS sequence"/>
</dbReference>
<comment type="caution">
    <text evidence="2">The sequence shown here is derived from an EMBL/GenBank/DDBJ whole genome shotgun (WGS) entry which is preliminary data.</text>
</comment>
<dbReference type="AlphaFoldDB" id="A0A978VA86"/>
<sequence>MATSASSTLSNPNSSEKSNSVQKIGKLQNIRTSNRLNGKNYLKWSQIVRTYLKGKGRLGHLFGTGPAKEDPTFEAWDEEDYDYEIWDCLHRTYSKTRNTAQVYEIKVKAGATKQGDKSVTEYANLLQNLWQELDYYQVIEMKCHEDAVSLKNFIEKDRVYDFLAGLNPEFDQVRIQIIGKDCTPSLEETISLIRAEESRRSVMLEPQTMEGSALAAKTDHQDKEKGGLNSEELEKLRGLLGSLDKPSGTCSLALSVRVVEPESSSIPASESSPIPVGESSPIPASVTQNFQRFSQVYSRRKAAPELTQVQESNLNPDNGITVRSDPLSQASEISNQDLPIAVRKVYRTLPTTVD</sequence>
<dbReference type="EMBL" id="JAEACU010000006">
    <property type="protein sequence ID" value="KAH7524821.1"/>
    <property type="molecule type" value="Genomic_DNA"/>
</dbReference>
<gene>
    <name evidence="2" type="ORF">FEM48_Zijuj06G0159800</name>
</gene>
<feature type="compositionally biased region" description="Low complexity" evidence="1">
    <location>
        <begin position="1"/>
        <end position="15"/>
    </location>
</feature>
<dbReference type="PANTHER" id="PTHR34222">
    <property type="entry name" value="GAG_PRE-INTEGRS DOMAIN-CONTAINING PROTEIN"/>
    <property type="match status" value="1"/>
</dbReference>
<evidence type="ECO:0000313" key="2">
    <source>
        <dbReference type="EMBL" id="KAH7524821.1"/>
    </source>
</evidence>
<evidence type="ECO:0008006" key="4">
    <source>
        <dbReference type="Google" id="ProtNLM"/>
    </source>
</evidence>
<feature type="region of interest" description="Disordered" evidence="1">
    <location>
        <begin position="261"/>
        <end position="284"/>
    </location>
</feature>
<protein>
    <recommendedName>
        <fullName evidence="4">Retrotransposon gag domain-containing protein</fullName>
    </recommendedName>
</protein>